<dbReference type="GO" id="GO:0003677">
    <property type="term" value="F:DNA binding"/>
    <property type="evidence" value="ECO:0007669"/>
    <property type="project" value="UniProtKB-KW"/>
</dbReference>
<dbReference type="InterPro" id="IPR011990">
    <property type="entry name" value="TPR-like_helical_dom_sf"/>
</dbReference>
<accession>A0A0J6VQ13</accession>
<dbReference type="AlphaFoldDB" id="A0A0J6VQ13"/>
<comment type="caution">
    <text evidence="5">The sequence shown here is derived from an EMBL/GenBank/DDBJ whole genome shotgun (WGS) entry which is preliminary data.</text>
</comment>
<name>A0A0J6VQ13_MYCCU</name>
<dbReference type="SUPFAM" id="SSF48452">
    <property type="entry name" value="TPR-like"/>
    <property type="match status" value="1"/>
</dbReference>
<gene>
    <name evidence="5" type="ORF">MCHUDSM44219_05074</name>
</gene>
<organism evidence="5 6">
    <name type="scientific">Mycolicibacterium chubuense</name>
    <name type="common">Mycobacterium chubuense</name>
    <dbReference type="NCBI Taxonomy" id="1800"/>
    <lineage>
        <taxon>Bacteria</taxon>
        <taxon>Bacillati</taxon>
        <taxon>Actinomycetota</taxon>
        <taxon>Actinomycetes</taxon>
        <taxon>Mycobacteriales</taxon>
        <taxon>Mycobacteriaceae</taxon>
        <taxon>Mycolicibacterium</taxon>
    </lineage>
</organism>
<dbReference type="Gene3D" id="1.10.10.10">
    <property type="entry name" value="Winged helix-like DNA-binding domain superfamily/Winged helix DNA-binding domain"/>
    <property type="match status" value="1"/>
</dbReference>
<evidence type="ECO:0000313" key="5">
    <source>
        <dbReference type="EMBL" id="KMO72289.1"/>
    </source>
</evidence>
<keyword evidence="3" id="KW-0804">Transcription</keyword>
<dbReference type="Pfam" id="PF00196">
    <property type="entry name" value="GerE"/>
    <property type="match status" value="1"/>
</dbReference>
<dbReference type="PROSITE" id="PS00622">
    <property type="entry name" value="HTH_LUXR_1"/>
    <property type="match status" value="1"/>
</dbReference>
<dbReference type="SMART" id="SM00421">
    <property type="entry name" value="HTH_LUXR"/>
    <property type="match status" value="1"/>
</dbReference>
<keyword evidence="2" id="KW-0238">DNA-binding</keyword>
<sequence length="601" mass="64755">MRYRFLETVRQFALEKLSESGEADAVRTRHRDHYATIAVGLAAADSPGREQLIAWAENEIDNLRAAYSWSRETNDFENGLLLATSLQDVWFRRGRQQEGMVALDLLLEDSRCRSAVPAELWVRGVADQAILAAAVAVPVNPERAQEALACARHIDDPVLLAQTLMSCGMLAFYDLAVAHEYFSEAVAVADTSGNRWLICQIRTMEAIAKIFAGDPAAAAHAAQAGLAVSEEVGDRYFALHCRIWLGVATWHLGWLKEAEGMFRALADEAAETDVEPITTLFRLVGHAGVAIHQGDIDSATGIVEKAVAVAQDAGGFFGDTVFAVSAQAELVNGDGEAARRACETAWRHTSPLREVYGRCANPMPVAALASGDTATARAWADAAVASVPGYFQVAALLSRALIDVSDDRPDHAVDDLCAALAVASSYNAYLRLPDVLECLARLVADTGEAAVATRLLGAAAQMRDQMHQGRIGLVDAEYRAGVDTTRKALSEQDFDALWAEGAALSVDESIAYALRGRGRRRRPSSGWASLTPTEIDVVRLVVEGLGNKDIAARLFISHRTVQTHLTHVYTKLGCASRVQLAREAAQRLSDPHSGSVNEASG</sequence>
<evidence type="ECO:0000313" key="6">
    <source>
        <dbReference type="Proteomes" id="UP000036176"/>
    </source>
</evidence>
<dbReference type="PATRIC" id="fig|1800.3.peg.5099"/>
<dbReference type="InterPro" id="IPR016032">
    <property type="entry name" value="Sig_transdc_resp-reg_C-effctor"/>
</dbReference>
<proteinExistence type="predicted"/>
<dbReference type="GO" id="GO:0006355">
    <property type="term" value="P:regulation of DNA-templated transcription"/>
    <property type="evidence" value="ECO:0007669"/>
    <property type="project" value="InterPro"/>
</dbReference>
<evidence type="ECO:0000259" key="4">
    <source>
        <dbReference type="PROSITE" id="PS50043"/>
    </source>
</evidence>
<evidence type="ECO:0000256" key="1">
    <source>
        <dbReference type="ARBA" id="ARBA00023015"/>
    </source>
</evidence>
<keyword evidence="6" id="KW-1185">Reference proteome</keyword>
<dbReference type="Gene3D" id="1.25.40.10">
    <property type="entry name" value="Tetratricopeptide repeat domain"/>
    <property type="match status" value="1"/>
</dbReference>
<dbReference type="FunFam" id="1.10.10.10:FF:000553">
    <property type="entry name" value="Transcriptional regulator, LuxR family"/>
    <property type="match status" value="1"/>
</dbReference>
<evidence type="ECO:0000256" key="3">
    <source>
        <dbReference type="ARBA" id="ARBA00023163"/>
    </source>
</evidence>
<dbReference type="EMBL" id="JYNX01000066">
    <property type="protein sequence ID" value="KMO72289.1"/>
    <property type="molecule type" value="Genomic_DNA"/>
</dbReference>
<dbReference type="InterPro" id="IPR000792">
    <property type="entry name" value="Tscrpt_reg_LuxR_C"/>
</dbReference>
<reference evidence="5 6" key="1">
    <citation type="journal article" date="2015" name="Genome Biol. Evol.">
        <title>Characterization of Three Mycobacterium spp. with Potential Use in Bioremediation by Genome Sequencing and Comparative Genomics.</title>
        <authorList>
            <person name="Das S."/>
            <person name="Pettersson B.M."/>
            <person name="Behra P.R."/>
            <person name="Ramesh M."/>
            <person name="Dasgupta S."/>
            <person name="Bhattacharya A."/>
            <person name="Kirsebom L.A."/>
        </authorList>
    </citation>
    <scope>NUCLEOTIDE SEQUENCE [LARGE SCALE GENOMIC DNA]</scope>
    <source>
        <strain evidence="5 6">DSM 44219</strain>
    </source>
</reference>
<dbReference type="InterPro" id="IPR036388">
    <property type="entry name" value="WH-like_DNA-bd_sf"/>
</dbReference>
<dbReference type="PROSITE" id="PS50043">
    <property type="entry name" value="HTH_LUXR_2"/>
    <property type="match status" value="1"/>
</dbReference>
<keyword evidence="1" id="KW-0805">Transcription regulation</keyword>
<evidence type="ECO:0000256" key="2">
    <source>
        <dbReference type="ARBA" id="ARBA00023125"/>
    </source>
</evidence>
<dbReference type="SUPFAM" id="SSF46894">
    <property type="entry name" value="C-terminal effector domain of the bipartite response regulators"/>
    <property type="match status" value="1"/>
</dbReference>
<dbReference type="CDD" id="cd06170">
    <property type="entry name" value="LuxR_C_like"/>
    <property type="match status" value="1"/>
</dbReference>
<protein>
    <submittedName>
        <fullName evidence="5">Putative HTH-type transcriptional regulator</fullName>
    </submittedName>
</protein>
<dbReference type="PRINTS" id="PR00038">
    <property type="entry name" value="HTHLUXR"/>
</dbReference>
<dbReference type="RefSeq" id="WP_413783647.1">
    <property type="nucleotide sequence ID" value="NZ_JYNX01000066.1"/>
</dbReference>
<dbReference type="Proteomes" id="UP000036176">
    <property type="component" value="Unassembled WGS sequence"/>
</dbReference>
<dbReference type="PANTHER" id="PTHR47691:SF3">
    <property type="entry name" value="HTH-TYPE TRANSCRIPTIONAL REGULATOR RV0890C-RELATED"/>
    <property type="match status" value="1"/>
</dbReference>
<dbReference type="PANTHER" id="PTHR47691">
    <property type="entry name" value="REGULATOR-RELATED"/>
    <property type="match status" value="1"/>
</dbReference>
<feature type="domain" description="HTH luxR-type" evidence="4">
    <location>
        <begin position="523"/>
        <end position="588"/>
    </location>
</feature>